<feature type="region of interest" description="Disordered" evidence="11">
    <location>
        <begin position="79"/>
        <end position="127"/>
    </location>
</feature>
<keyword evidence="9" id="KW-0539">Nucleus</keyword>
<comment type="caution">
    <text evidence="13">The sequence shown here is derived from an EMBL/GenBank/DDBJ whole genome shotgun (WGS) entry which is preliminary data.</text>
</comment>
<dbReference type="AlphaFoldDB" id="A0AAJ0BMC5"/>
<keyword evidence="5" id="KW-0158">Chromosome</keyword>
<sequence>METRRDFLFPAPVVILFNLAFLDPPSLSTKVSHALGFYRLIGILSIREVDGHLSTVNMAGLAAERTDSSLENQTKIDTALPSSRNDDFEHLRLRGGDGRSMESGEEEDSEDEMPARRSGVRRVNAAQRTNGLSRTEFQPGAIVRVKVQNFVTYEKAEFSLGPNLNMVIGPNGTGKSSLVCAICLGLGYPSSVLGRASAFSDFVKHGKDEADIAVELQRRPEDAENYVVGLCIRREDNSRKFTINGNRATLKDIQQLMRSLRIQIDNLCQFLPQDKVAEFAGLTPVELLEKTLHAAAPPEMIEWQGSLKEYFAAQKEAQRGADSSRENLRNMQTRQQVLQADVEKLQERKNIQENIEKLEGLHVVLRYSEARKAYSDAKERRKATEANLRALQRSSAPSLEAVTKKQEYQDRILAVVNDRKTILRAAETAAKDALGMVDNADKEAKQHIQNAEAAKKIINDKKAEIGALRKKITSLEAQYKQVPPEFDAAEYNRKIREKEAIQRDKYEEAKGFREAADQLREEGRENNVQQKKLNDELQNLESQQGQLTSFLRKIHADSARGWEWLKENQDKFEKEVFGPPMLSCSVKDPRYSDLVQSALAFQDFICFTTQTKNDHIKLSNQFYGEMKLKVTLRSCLRSLDAFQPPMSRNELVQYGFDGYALDYLDGPEPVLAMLCSEKKIHMSAVGLRALQDPQVDRVLQDEKINQFACGGRTYRVTRRREYGPSAVTTRIDMLQKGRFWTGQAVDATEKAEVEAKLNELVAKNKEIKVKFKENEKRAAELESEARDFDEKIQSIRNTKAELQKVLITWRTLPERIETEKSKLRQKETGMHEAKETIRESERLQGVAVLNKAKAVLLHHRKIQAMRTAWHDLLNAQMLLIEAKSDVSHLKDRSSEILKRLDEEKVALDALKRQVEQKKEIAAAAFEAIATLDEAYRAQIVQEAHGRTAQDIDAELAAERAKLEVIQANNPMALEEFETWARRIAREEVDFKEKEARVKDLAEKIESLKSRFEPRLDGLISEINDAFSYNFEQISCAGEVGVNKDEDFAKWAIEIRVRFREGETLQRLDQHRQSGGERAVSTIFYLMSLQSMAQAPFRVVDEINQGMDPRNERMVHERMVEIACREHTSQYFLITPKLLPGLRYDERMRVHTIVSGEHVDEDGTEKMNFAKFAKIQRRVMGRR</sequence>
<proteinExistence type="inferred from homology"/>
<evidence type="ECO:0000256" key="6">
    <source>
        <dbReference type="ARBA" id="ARBA00022741"/>
    </source>
</evidence>
<dbReference type="Pfam" id="PF02463">
    <property type="entry name" value="SMC_N"/>
    <property type="match status" value="1"/>
</dbReference>
<gene>
    <name evidence="13" type="ORF">QBC47DRAFT_375054</name>
</gene>
<dbReference type="Gene3D" id="3.40.50.300">
    <property type="entry name" value="P-loop containing nucleotide triphosphate hydrolases"/>
    <property type="match status" value="2"/>
</dbReference>
<evidence type="ECO:0000256" key="9">
    <source>
        <dbReference type="ARBA" id="ARBA00023242"/>
    </source>
</evidence>
<keyword evidence="8 10" id="KW-0175">Coiled coil</keyword>
<dbReference type="GO" id="GO:0005524">
    <property type="term" value="F:ATP binding"/>
    <property type="evidence" value="ECO:0007669"/>
    <property type="project" value="UniProtKB-KW"/>
</dbReference>
<reference evidence="13" key="1">
    <citation type="submission" date="2023-06" db="EMBL/GenBank/DDBJ databases">
        <title>Genome-scale phylogeny and comparative genomics of the fungal order Sordariales.</title>
        <authorList>
            <consortium name="Lawrence Berkeley National Laboratory"/>
            <person name="Hensen N."/>
            <person name="Bonometti L."/>
            <person name="Westerberg I."/>
            <person name="Brannstrom I.O."/>
            <person name="Guillou S."/>
            <person name="Cros-Aarteil S."/>
            <person name="Calhoun S."/>
            <person name="Haridas S."/>
            <person name="Kuo A."/>
            <person name="Mondo S."/>
            <person name="Pangilinan J."/>
            <person name="Riley R."/>
            <person name="Labutti K."/>
            <person name="Andreopoulos B."/>
            <person name="Lipzen A."/>
            <person name="Chen C."/>
            <person name="Yanf M."/>
            <person name="Daum C."/>
            <person name="Ng V."/>
            <person name="Clum A."/>
            <person name="Steindorff A."/>
            <person name="Ohm R."/>
            <person name="Martin F."/>
            <person name="Silar P."/>
            <person name="Natvig D."/>
            <person name="Lalanne C."/>
            <person name="Gautier V."/>
            <person name="Ament-Velasquez S.L."/>
            <person name="Kruys A."/>
            <person name="Hutchinson M.I."/>
            <person name="Powell A.J."/>
            <person name="Barry K."/>
            <person name="Miller A.N."/>
            <person name="Grigoriev I.V."/>
            <person name="Debuchy R."/>
            <person name="Gladieux P."/>
            <person name="Thoren M.H."/>
            <person name="Johannesson H."/>
        </authorList>
    </citation>
    <scope>NUCLEOTIDE SEQUENCE</scope>
    <source>
        <strain evidence="13">PSN4</strain>
    </source>
</reference>
<evidence type="ECO:0000256" key="5">
    <source>
        <dbReference type="ARBA" id="ARBA00022454"/>
    </source>
</evidence>
<evidence type="ECO:0000256" key="1">
    <source>
        <dbReference type="ARBA" id="ARBA00004123"/>
    </source>
</evidence>
<name>A0AAJ0BMC5_9PEZI</name>
<evidence type="ECO:0000256" key="10">
    <source>
        <dbReference type="SAM" id="Coils"/>
    </source>
</evidence>
<evidence type="ECO:0000256" key="3">
    <source>
        <dbReference type="ARBA" id="ARBA00010171"/>
    </source>
</evidence>
<dbReference type="GO" id="GO:0005634">
    <property type="term" value="C:nucleus"/>
    <property type="evidence" value="ECO:0007669"/>
    <property type="project" value="UniProtKB-SubCell"/>
</dbReference>
<dbReference type="GO" id="GO:0030915">
    <property type="term" value="C:Smc5-Smc6 complex"/>
    <property type="evidence" value="ECO:0007669"/>
    <property type="project" value="TreeGrafter"/>
</dbReference>
<keyword evidence="6" id="KW-0547">Nucleotide-binding</keyword>
<dbReference type="PANTHER" id="PTHR45916">
    <property type="entry name" value="STRUCTURAL MAINTENANCE OF CHROMOSOMES PROTEIN 5"/>
    <property type="match status" value="1"/>
</dbReference>
<dbReference type="GO" id="GO:0000724">
    <property type="term" value="P:double-strand break repair via homologous recombination"/>
    <property type="evidence" value="ECO:0007669"/>
    <property type="project" value="TreeGrafter"/>
</dbReference>
<evidence type="ECO:0000313" key="13">
    <source>
        <dbReference type="EMBL" id="KAK1758556.1"/>
    </source>
</evidence>
<evidence type="ECO:0000256" key="7">
    <source>
        <dbReference type="ARBA" id="ARBA00022840"/>
    </source>
</evidence>
<feature type="coiled-coil region" evidence="10">
    <location>
        <begin position="437"/>
        <end position="478"/>
    </location>
</feature>
<evidence type="ECO:0000259" key="12">
    <source>
        <dbReference type="Pfam" id="PF02463"/>
    </source>
</evidence>
<comment type="similarity">
    <text evidence="3">Belongs to the SMC family. SMC5 subfamily.</text>
</comment>
<organism evidence="13 14">
    <name type="scientific">Echria macrotheca</name>
    <dbReference type="NCBI Taxonomy" id="438768"/>
    <lineage>
        <taxon>Eukaryota</taxon>
        <taxon>Fungi</taxon>
        <taxon>Dikarya</taxon>
        <taxon>Ascomycota</taxon>
        <taxon>Pezizomycotina</taxon>
        <taxon>Sordariomycetes</taxon>
        <taxon>Sordariomycetidae</taxon>
        <taxon>Sordariales</taxon>
        <taxon>Schizotheciaceae</taxon>
        <taxon>Echria</taxon>
    </lineage>
</organism>
<keyword evidence="7" id="KW-0067">ATP-binding</keyword>
<feature type="coiled-coil region" evidence="10">
    <location>
        <begin position="750"/>
        <end position="805"/>
    </location>
</feature>
<dbReference type="InterPro" id="IPR003395">
    <property type="entry name" value="RecF/RecN/SMC_N"/>
</dbReference>
<dbReference type="InterPro" id="IPR027417">
    <property type="entry name" value="P-loop_NTPase"/>
</dbReference>
<dbReference type="FunFam" id="3.40.50.300:FF:001301">
    <property type="entry name" value="Structural maintenance of chromosomes 5"/>
    <property type="match status" value="1"/>
</dbReference>
<evidence type="ECO:0000256" key="2">
    <source>
        <dbReference type="ARBA" id="ARBA00004286"/>
    </source>
</evidence>
<accession>A0AAJ0BMC5</accession>
<feature type="compositionally biased region" description="Basic and acidic residues" evidence="11">
    <location>
        <begin position="84"/>
        <end position="102"/>
    </location>
</feature>
<keyword evidence="14" id="KW-1185">Reference proteome</keyword>
<dbReference type="Proteomes" id="UP001239445">
    <property type="component" value="Unassembled WGS sequence"/>
</dbReference>
<evidence type="ECO:0000256" key="4">
    <source>
        <dbReference type="ARBA" id="ARBA00018687"/>
    </source>
</evidence>
<evidence type="ECO:0000256" key="8">
    <source>
        <dbReference type="ARBA" id="ARBA00023054"/>
    </source>
</evidence>
<evidence type="ECO:0000256" key="11">
    <source>
        <dbReference type="SAM" id="MobiDB-lite"/>
    </source>
</evidence>
<dbReference type="PANTHER" id="PTHR45916:SF1">
    <property type="entry name" value="STRUCTURAL MAINTENANCE OF CHROMOSOMES PROTEIN 5"/>
    <property type="match status" value="1"/>
</dbReference>
<evidence type="ECO:0000313" key="14">
    <source>
        <dbReference type="Proteomes" id="UP001239445"/>
    </source>
</evidence>
<comment type="subcellular location">
    <subcellularLocation>
        <location evidence="2">Chromosome</location>
    </subcellularLocation>
    <subcellularLocation>
        <location evidence="1">Nucleus</location>
    </subcellularLocation>
</comment>
<feature type="domain" description="RecF/RecN/SMC N-terminal" evidence="12">
    <location>
        <begin position="142"/>
        <end position="1134"/>
    </location>
</feature>
<dbReference type="GO" id="GO:0003697">
    <property type="term" value="F:single-stranded DNA binding"/>
    <property type="evidence" value="ECO:0007669"/>
    <property type="project" value="TreeGrafter"/>
</dbReference>
<dbReference type="SUPFAM" id="SSF52540">
    <property type="entry name" value="P-loop containing nucleoside triphosphate hydrolases"/>
    <property type="match status" value="1"/>
</dbReference>
<feature type="coiled-coil region" evidence="10">
    <location>
        <begin position="328"/>
        <end position="394"/>
    </location>
</feature>
<protein>
    <recommendedName>
        <fullName evidence="4">Structural maintenance of chromosomes protein 5</fullName>
    </recommendedName>
</protein>
<feature type="coiled-coil region" evidence="10">
    <location>
        <begin position="893"/>
        <end position="1010"/>
    </location>
</feature>
<dbReference type="EMBL" id="MU839829">
    <property type="protein sequence ID" value="KAK1758556.1"/>
    <property type="molecule type" value="Genomic_DNA"/>
</dbReference>
<feature type="compositionally biased region" description="Acidic residues" evidence="11">
    <location>
        <begin position="103"/>
        <end position="112"/>
    </location>
</feature>